<dbReference type="Proteomes" id="UP000203989">
    <property type="component" value="Segment"/>
</dbReference>
<organism evidence="1 2">
    <name type="scientific">Pseudomonas phage vB_PsyM_KIL1</name>
    <dbReference type="NCBI Taxonomy" id="1777065"/>
    <lineage>
        <taxon>Viruses</taxon>
        <taxon>Duplodnaviria</taxon>
        <taxon>Heunggongvirae</taxon>
        <taxon>Uroviricota</taxon>
        <taxon>Caudoviricetes</taxon>
        <taxon>Vandenendeviridae</taxon>
        <taxon>Gorskivirinae</taxon>
        <taxon>Flaumdravirus</taxon>
        <taxon>Flaumdravirus KIL4</taxon>
    </lineage>
</organism>
<proteinExistence type="predicted"/>
<dbReference type="EMBL" id="KU130126">
    <property type="protein sequence ID" value="AMR57401.1"/>
    <property type="molecule type" value="Genomic_DNA"/>
</dbReference>
<dbReference type="KEGG" id="vg:28802547"/>
<reference evidence="1 2" key="1">
    <citation type="journal article" date="2016" name="Front. Microbiol.">
        <title>Characterization of Novel Bacteriophages for Biocontrol of Bacterial Blight in Leek Caused by Pseudomonas syringae pv. porri.</title>
        <authorList>
            <person name="Rombouts S."/>
            <person name="Lavigne R."/>
        </authorList>
    </citation>
    <scope>NUCLEOTIDE SEQUENCE [LARGE SCALE GENOMIC DNA]</scope>
</reference>
<name>A0A142IDU6_9CAUD</name>
<evidence type="ECO:0000313" key="2">
    <source>
        <dbReference type="Proteomes" id="UP000203989"/>
    </source>
</evidence>
<evidence type="ECO:0000313" key="1">
    <source>
        <dbReference type="EMBL" id="AMR57401.1"/>
    </source>
</evidence>
<keyword evidence="2" id="KW-1185">Reference proteome</keyword>
<dbReference type="OrthoDB" id="27984at10239"/>
<dbReference type="RefSeq" id="YP_009276083.1">
    <property type="nucleotide sequence ID" value="NC_030934.1"/>
</dbReference>
<dbReference type="GeneID" id="28802547"/>
<sequence>MAGIRRSPNPAPARAKPKAVVPLHRRILGRGATEVDTIDDLRVELERAYELDQIEYDTYLDCHEALDVREAKARLELDKATGRYVKPNKVVDIKVKREVVKPWKPWQTKLFMVFCVLIFMKFLAMTP</sequence>
<gene>
    <name evidence="1" type="ORF">vB_PsyM_KIL1_0154</name>
</gene>
<protein>
    <submittedName>
        <fullName evidence="1">Uncharacterized protein</fullName>
    </submittedName>
</protein>
<accession>A0A142IDU6</accession>